<dbReference type="AlphaFoldDB" id="A0A7L5JPT3"/>
<proteinExistence type="inferred from homology"/>
<dbReference type="KEGG" id="acib:ACBT_1334"/>
<dbReference type="PANTHER" id="PTHR30189">
    <property type="entry name" value="LPS-ASSEMBLY PROTEIN"/>
    <property type="match status" value="1"/>
</dbReference>
<accession>A0A7L5JPT3</accession>
<dbReference type="PANTHER" id="PTHR30189:SF1">
    <property type="entry name" value="LPS-ASSEMBLY PROTEIN LPTD"/>
    <property type="match status" value="1"/>
</dbReference>
<dbReference type="InterPro" id="IPR020889">
    <property type="entry name" value="LipoPS_assembly_LptD"/>
</dbReference>
<name>A0A7L5JPT3_9BACT</name>
<keyword evidence="1" id="KW-0998">Cell outer membrane</keyword>
<dbReference type="EMBL" id="VBUC01000002">
    <property type="protein sequence ID" value="TLT01538.1"/>
    <property type="molecule type" value="Genomic_DNA"/>
</dbReference>
<evidence type="ECO:0000313" key="4">
    <source>
        <dbReference type="EMBL" id="TLT01538.1"/>
    </source>
</evidence>
<dbReference type="OrthoDB" id="9760225at2"/>
<dbReference type="Proteomes" id="UP000509513">
    <property type="component" value="Chromosome"/>
</dbReference>
<dbReference type="Pfam" id="PF13100">
    <property type="entry name" value="OstA_2"/>
    <property type="match status" value="1"/>
</dbReference>
<dbReference type="HAMAP" id="MF_01411">
    <property type="entry name" value="LPS_assembly_LptD"/>
    <property type="match status" value="1"/>
</dbReference>
<evidence type="ECO:0000313" key="3">
    <source>
        <dbReference type="EMBL" id="QKJ27243.1"/>
    </source>
</evidence>
<keyword evidence="1" id="KW-0472">Membrane</keyword>
<reference evidence="4 5" key="1">
    <citation type="submission" date="2019-05" db="EMBL/GenBank/DDBJ databases">
        <title>Arcobacter cibarius and Arcobacter thereius providing challenges in identification an antibiotic susceptibility and Quinolone resistance.</title>
        <authorList>
            <person name="Busch A."/>
            <person name="Hanel I."/>
            <person name="Hotzel H."/>
            <person name="Tomaso H."/>
        </authorList>
    </citation>
    <scope>NUCLEOTIDE SEQUENCE [LARGE SCALE GENOMIC DNA]</scope>
    <source>
        <strain evidence="4 5">16CS0831-2</strain>
    </source>
</reference>
<gene>
    <name evidence="3" type="primary">lptD</name>
    <name evidence="3" type="ORF">ACBT_1334</name>
    <name evidence="4" type="ORF">FE247_01245</name>
</gene>
<sequence>MRKIVASIIVTSALIYGAEINNEKYQLIAEKVDTKDNIITATGNVVIYSPTYYLSADKVIFHKDSENFELFDNVLIIKENNVQTQSNYAYVDLKNEIINQSPTFLMENSNSIWTNAKESRKNKEIVKLDGTIISSCDCIDPDWSVRTSSADYDTEKMWINAYNPRLYFKDVPVFYLPYWGFPTDTTRRTGLLLPLIGYSSGEGFYYSQPIFIAPADNYDIEVIPQIRTLRGSGVYTHLRYADSPDSIVKIKTGYFKEKQKYREEEGIENSEHYGANLDYERRKIFANQENHDDGIFASLKYLNDVEYITLEDADNDISSDKKVESKLNYFYNTPNYYGGVYGKYYKNLGTTNIGTSENPEYKQVSNRSTLQELPQIHGHKYNEELFLDGLVYSLDTKYYNYTRREGLNADIYEISLPISYSKNILDDYMYIGAENKSILSQYNYTNSLYDLKYENGTLLQNTTSFFVGSDLIRPYTDYIHTVNLQASYNIPENIKKDGDLYGITVEKTNTPSNQEERNNNLKFSELSSFPTIKDNKTIDLELNQSIYGKDSLKQIVNHKMSQSIVYDSLDEPKAQDYENYLKFNHDFGSISGKVIYNMQDKTIVESNASNTLKYGNFSLTANYNMMQGSEENKEFNNRDDLESYGYSTSYRLTRDYSVRYYENYNIKEKVRSKQGIGFNIDDSCWNLDLMVEKDIKPQTGKYPNEEQTVLYAFLTLKPVGGIRQKYKIDDNRNEFEQR</sequence>
<dbReference type="Proteomes" id="UP000305417">
    <property type="component" value="Unassembled WGS sequence"/>
</dbReference>
<dbReference type="GO" id="GO:0015920">
    <property type="term" value="P:lipopolysaccharide transport"/>
    <property type="evidence" value="ECO:0007669"/>
    <property type="project" value="InterPro"/>
</dbReference>
<dbReference type="EMBL" id="CP054051">
    <property type="protein sequence ID" value="QKJ27243.1"/>
    <property type="molecule type" value="Genomic_DNA"/>
</dbReference>
<dbReference type="InterPro" id="IPR005653">
    <property type="entry name" value="OstA-like_N"/>
</dbReference>
<evidence type="ECO:0000313" key="5">
    <source>
        <dbReference type="Proteomes" id="UP000305417"/>
    </source>
</evidence>
<evidence type="ECO:0000313" key="6">
    <source>
        <dbReference type="Proteomes" id="UP000509513"/>
    </source>
</evidence>
<organism evidence="3 6">
    <name type="scientific">Aliarcobacter cibarius</name>
    <dbReference type="NCBI Taxonomy" id="255507"/>
    <lineage>
        <taxon>Bacteria</taxon>
        <taxon>Pseudomonadati</taxon>
        <taxon>Campylobacterota</taxon>
        <taxon>Epsilonproteobacteria</taxon>
        <taxon>Campylobacterales</taxon>
        <taxon>Arcobacteraceae</taxon>
        <taxon>Aliarcobacter</taxon>
    </lineage>
</organism>
<keyword evidence="5" id="KW-1185">Reference proteome</keyword>
<dbReference type="GO" id="GO:0009279">
    <property type="term" value="C:cell outer membrane"/>
    <property type="evidence" value="ECO:0007669"/>
    <property type="project" value="InterPro"/>
</dbReference>
<dbReference type="GO" id="GO:0043165">
    <property type="term" value="P:Gram-negative-bacterium-type cell outer membrane assembly"/>
    <property type="evidence" value="ECO:0007669"/>
    <property type="project" value="InterPro"/>
</dbReference>
<protein>
    <submittedName>
        <fullName evidence="4">LPS-assembly protein LptD</fullName>
    </submittedName>
    <submittedName>
        <fullName evidence="3">Lipooligosaccharide transport system, OM translocon component LptD</fullName>
    </submittedName>
</protein>
<feature type="domain" description="Organic solvent tolerance-like N-terminal" evidence="2">
    <location>
        <begin position="28"/>
        <end position="114"/>
    </location>
</feature>
<dbReference type="RefSeq" id="WP_024775033.1">
    <property type="nucleotide sequence ID" value="NZ_CP054051.1"/>
</dbReference>
<dbReference type="GO" id="GO:1990351">
    <property type="term" value="C:transporter complex"/>
    <property type="evidence" value="ECO:0007669"/>
    <property type="project" value="TreeGrafter"/>
</dbReference>
<dbReference type="InterPro" id="IPR050218">
    <property type="entry name" value="LptD"/>
</dbReference>
<reference evidence="3 6" key="2">
    <citation type="submission" date="2020-05" db="EMBL/GenBank/DDBJ databases">
        <title>Complete genome sequencing of Campylobacter and Arcobacter type strains.</title>
        <authorList>
            <person name="Miller W.G."/>
            <person name="Yee E."/>
        </authorList>
    </citation>
    <scope>NUCLEOTIDE SEQUENCE [LARGE SCALE GENOMIC DNA]</scope>
    <source>
        <strain evidence="3 6">LMG 21996</strain>
    </source>
</reference>
<evidence type="ECO:0000256" key="1">
    <source>
        <dbReference type="ARBA" id="ARBA00023237"/>
    </source>
</evidence>
<evidence type="ECO:0000259" key="2">
    <source>
        <dbReference type="Pfam" id="PF13100"/>
    </source>
</evidence>